<keyword evidence="3" id="KW-0808">Transferase</keyword>
<evidence type="ECO:0000313" key="10">
    <source>
        <dbReference type="EMBL" id="GIM68928.1"/>
    </source>
</evidence>
<sequence>MTVGPVVVASRYRLGETLGVGGMGRVFLARDEVLDRDVAIKEIVPPDDIAEGDRDAVQQRTLREARAAARISHPNAAQVYDVIAADGATWIVMEYVNSRSLKEVIDQEGPLDPRRVAEIGLAVLNALDASHRAGVRHRDVKPANVLLGDDGRVVLTDFGIATIEGDGIVTSSNMVLGSPQYMSPERVRDGTTLPASDLWSLGATLYTAVEGHSPYERGSVFETLTAVASDDPAPAVRAGVLAPVLDGLLRKDPVARVDMEEARELLEEVASGGAAAPPRPRWPWSGRRDRDRDAPVVAAAAATAPAPAPAAEPDVRPAPATAPETEPAPAAAMDAASAPIVPRQRVPETETGSAAETAAGTGTVAGTDTAAQTDTAAETDTAAQTGTAAGNGTAAETEAAARAQPVNKAGAGPITEAEPEAEAETEVAPPRGTATVPGPATAAPRRRRSLLAAGVAAVVLAGAGTTWWTMRDDGDGTPRTAPTVAPTASAQATTGPDTPGQGPTGQGTAPANPGGGVPAGSNPAPSGTPATSAPTGRAGAPVARPPLPAGWRDYRDPTGFRVYVPEGWSRSKKGSIVYFRDGKGRVLGIDQTNKPQPDPVADWKGKAEYRVRTGDFPGYKEIKIVPVTYWQEAADWEFTFNGSNRRHVNNRGFITSKKQAYGIWWETSDARWKADRDDLQLVFDSFRPKT</sequence>
<gene>
    <name evidence="10" type="ORF">Aau02nite_33870</name>
</gene>
<dbReference type="Proteomes" id="UP000681340">
    <property type="component" value="Unassembled WGS sequence"/>
</dbReference>
<dbReference type="InterPro" id="IPR017441">
    <property type="entry name" value="Protein_kinase_ATP_BS"/>
</dbReference>
<reference evidence="10" key="1">
    <citation type="submission" date="2021-03" db="EMBL/GenBank/DDBJ databases">
        <title>Whole genome shotgun sequence of Actinoplanes auranticolor NBRC 12245.</title>
        <authorList>
            <person name="Komaki H."/>
            <person name="Tamura T."/>
        </authorList>
    </citation>
    <scope>NUCLEOTIDE SEQUENCE</scope>
    <source>
        <strain evidence="10">NBRC 12245</strain>
    </source>
</reference>
<dbReference type="PROSITE" id="PS50011">
    <property type="entry name" value="PROTEIN_KINASE_DOM"/>
    <property type="match status" value="1"/>
</dbReference>
<protein>
    <recommendedName>
        <fullName evidence="1">non-specific serine/threonine protein kinase</fullName>
        <ecNumber evidence="1">2.7.11.1</ecNumber>
    </recommendedName>
</protein>
<proteinExistence type="predicted"/>
<dbReference type="PROSITE" id="PS00108">
    <property type="entry name" value="PROTEIN_KINASE_ST"/>
    <property type="match status" value="1"/>
</dbReference>
<dbReference type="InterPro" id="IPR011009">
    <property type="entry name" value="Kinase-like_dom_sf"/>
</dbReference>
<evidence type="ECO:0000256" key="1">
    <source>
        <dbReference type="ARBA" id="ARBA00012513"/>
    </source>
</evidence>
<keyword evidence="5" id="KW-0418">Kinase</keyword>
<dbReference type="SMART" id="SM00220">
    <property type="entry name" value="S_TKc"/>
    <property type="match status" value="1"/>
</dbReference>
<dbReference type="EC" id="2.7.11.1" evidence="1"/>
<keyword evidence="4 7" id="KW-0547">Nucleotide-binding</keyword>
<feature type="compositionally biased region" description="Low complexity" evidence="8">
    <location>
        <begin position="295"/>
        <end position="339"/>
    </location>
</feature>
<evidence type="ECO:0000256" key="7">
    <source>
        <dbReference type="PROSITE-ProRule" id="PRU10141"/>
    </source>
</evidence>
<dbReference type="RefSeq" id="WP_212989356.1">
    <property type="nucleotide sequence ID" value="NZ_BAABEA010000008.1"/>
</dbReference>
<evidence type="ECO:0000256" key="3">
    <source>
        <dbReference type="ARBA" id="ARBA00022679"/>
    </source>
</evidence>
<dbReference type="GO" id="GO:0004674">
    <property type="term" value="F:protein serine/threonine kinase activity"/>
    <property type="evidence" value="ECO:0007669"/>
    <property type="project" value="UniProtKB-KW"/>
</dbReference>
<evidence type="ECO:0000256" key="5">
    <source>
        <dbReference type="ARBA" id="ARBA00022777"/>
    </source>
</evidence>
<dbReference type="AlphaFoldDB" id="A0A919SC03"/>
<dbReference type="InterPro" id="IPR008271">
    <property type="entry name" value="Ser/Thr_kinase_AS"/>
</dbReference>
<feature type="region of interest" description="Disordered" evidence="8">
    <location>
        <begin position="467"/>
        <end position="550"/>
    </location>
</feature>
<dbReference type="CDD" id="cd14014">
    <property type="entry name" value="STKc_PknB_like"/>
    <property type="match status" value="1"/>
</dbReference>
<name>A0A919SC03_9ACTN</name>
<feature type="compositionally biased region" description="Low complexity" evidence="8">
    <location>
        <begin position="426"/>
        <end position="443"/>
    </location>
</feature>
<keyword evidence="11" id="KW-1185">Reference proteome</keyword>
<keyword evidence="6 7" id="KW-0067">ATP-binding</keyword>
<accession>A0A919SC03</accession>
<dbReference type="Pfam" id="PF00069">
    <property type="entry name" value="Pkinase"/>
    <property type="match status" value="1"/>
</dbReference>
<dbReference type="PANTHER" id="PTHR43289">
    <property type="entry name" value="MITOGEN-ACTIVATED PROTEIN KINASE KINASE KINASE 20-RELATED"/>
    <property type="match status" value="1"/>
</dbReference>
<dbReference type="Gene3D" id="1.10.510.10">
    <property type="entry name" value="Transferase(Phosphotransferase) domain 1"/>
    <property type="match status" value="1"/>
</dbReference>
<keyword evidence="2" id="KW-0723">Serine/threonine-protein kinase</keyword>
<dbReference type="InterPro" id="IPR000719">
    <property type="entry name" value="Prot_kinase_dom"/>
</dbReference>
<feature type="compositionally biased region" description="Low complexity" evidence="8">
    <location>
        <begin position="349"/>
        <end position="416"/>
    </location>
</feature>
<evidence type="ECO:0000256" key="2">
    <source>
        <dbReference type="ARBA" id="ARBA00022527"/>
    </source>
</evidence>
<dbReference type="EMBL" id="BOQL01000026">
    <property type="protein sequence ID" value="GIM68928.1"/>
    <property type="molecule type" value="Genomic_DNA"/>
</dbReference>
<dbReference type="PANTHER" id="PTHR43289:SF6">
    <property type="entry name" value="SERINE_THREONINE-PROTEIN KINASE NEKL-3"/>
    <property type="match status" value="1"/>
</dbReference>
<dbReference type="PROSITE" id="PS00107">
    <property type="entry name" value="PROTEIN_KINASE_ATP"/>
    <property type="match status" value="1"/>
</dbReference>
<dbReference type="Gene3D" id="3.30.200.20">
    <property type="entry name" value="Phosphorylase Kinase, domain 1"/>
    <property type="match status" value="1"/>
</dbReference>
<evidence type="ECO:0000256" key="8">
    <source>
        <dbReference type="SAM" id="MobiDB-lite"/>
    </source>
</evidence>
<evidence type="ECO:0000256" key="6">
    <source>
        <dbReference type="ARBA" id="ARBA00022840"/>
    </source>
</evidence>
<evidence type="ECO:0000313" key="11">
    <source>
        <dbReference type="Proteomes" id="UP000681340"/>
    </source>
</evidence>
<dbReference type="GO" id="GO:0005524">
    <property type="term" value="F:ATP binding"/>
    <property type="evidence" value="ECO:0007669"/>
    <property type="project" value="UniProtKB-UniRule"/>
</dbReference>
<feature type="compositionally biased region" description="Low complexity" evidence="8">
    <location>
        <begin position="519"/>
        <end position="536"/>
    </location>
</feature>
<comment type="caution">
    <text evidence="10">The sequence shown here is derived from an EMBL/GenBank/DDBJ whole genome shotgun (WGS) entry which is preliminary data.</text>
</comment>
<feature type="domain" description="Protein kinase" evidence="9">
    <location>
        <begin position="12"/>
        <end position="266"/>
    </location>
</feature>
<evidence type="ECO:0000256" key="4">
    <source>
        <dbReference type="ARBA" id="ARBA00022741"/>
    </source>
</evidence>
<dbReference type="SUPFAM" id="SSF56112">
    <property type="entry name" value="Protein kinase-like (PK-like)"/>
    <property type="match status" value="1"/>
</dbReference>
<feature type="compositionally biased region" description="Low complexity" evidence="8">
    <location>
        <begin position="477"/>
        <end position="512"/>
    </location>
</feature>
<feature type="region of interest" description="Disordered" evidence="8">
    <location>
        <begin position="268"/>
        <end position="445"/>
    </location>
</feature>
<evidence type="ECO:0000259" key="9">
    <source>
        <dbReference type="PROSITE" id="PS50011"/>
    </source>
</evidence>
<feature type="binding site" evidence="7">
    <location>
        <position position="41"/>
    </location>
    <ligand>
        <name>ATP</name>
        <dbReference type="ChEBI" id="CHEBI:30616"/>
    </ligand>
</feature>
<organism evidence="10 11">
    <name type="scientific">Actinoplanes auranticolor</name>
    <dbReference type="NCBI Taxonomy" id="47988"/>
    <lineage>
        <taxon>Bacteria</taxon>
        <taxon>Bacillati</taxon>
        <taxon>Actinomycetota</taxon>
        <taxon>Actinomycetes</taxon>
        <taxon>Micromonosporales</taxon>
        <taxon>Micromonosporaceae</taxon>
        <taxon>Actinoplanes</taxon>
    </lineage>
</organism>